<dbReference type="Pfam" id="PF01936">
    <property type="entry name" value="NYN"/>
    <property type="match status" value="1"/>
</dbReference>
<dbReference type="PANTHER" id="PTHR35458:SF8">
    <property type="entry name" value="SLR0650 PROTEIN"/>
    <property type="match status" value="1"/>
</dbReference>
<gene>
    <name evidence="2" type="ORF">A2319_01965</name>
</gene>
<name>A0A1G2BD40_9BACT</name>
<evidence type="ECO:0000313" key="3">
    <source>
        <dbReference type="Proteomes" id="UP000176420"/>
    </source>
</evidence>
<dbReference type="AlphaFoldDB" id="A0A1G2BD40"/>
<dbReference type="GO" id="GO:0004540">
    <property type="term" value="F:RNA nuclease activity"/>
    <property type="evidence" value="ECO:0007669"/>
    <property type="project" value="InterPro"/>
</dbReference>
<accession>A0A1G2BD40</accession>
<evidence type="ECO:0000313" key="2">
    <source>
        <dbReference type="EMBL" id="OGY86509.1"/>
    </source>
</evidence>
<dbReference type="Gene3D" id="3.40.50.1010">
    <property type="entry name" value="5'-nuclease"/>
    <property type="match status" value="1"/>
</dbReference>
<dbReference type="InterPro" id="IPR047140">
    <property type="entry name" value="LabA"/>
</dbReference>
<comment type="caution">
    <text evidence="2">The sequence shown here is derived from an EMBL/GenBank/DDBJ whole genome shotgun (WGS) entry which is preliminary data.</text>
</comment>
<dbReference type="PANTHER" id="PTHR35458">
    <property type="entry name" value="SLR0755 PROTEIN"/>
    <property type="match status" value="1"/>
</dbReference>
<protein>
    <recommendedName>
        <fullName evidence="1">NYN domain-containing protein</fullName>
    </recommendedName>
</protein>
<dbReference type="EMBL" id="MHKI01000018">
    <property type="protein sequence ID" value="OGY86509.1"/>
    <property type="molecule type" value="Genomic_DNA"/>
</dbReference>
<dbReference type="InterPro" id="IPR021139">
    <property type="entry name" value="NYN"/>
</dbReference>
<dbReference type="CDD" id="cd10911">
    <property type="entry name" value="PIN_LabA"/>
    <property type="match status" value="1"/>
</dbReference>
<feature type="domain" description="NYN" evidence="1">
    <location>
        <begin position="9"/>
        <end position="190"/>
    </location>
</feature>
<evidence type="ECO:0000259" key="1">
    <source>
        <dbReference type="Pfam" id="PF01936"/>
    </source>
</evidence>
<dbReference type="Proteomes" id="UP000176420">
    <property type="component" value="Unassembled WGS sequence"/>
</dbReference>
<sequence length="205" mass="24204">MKNQKKQVYAFIDAANLFYGGEKNLGWKIDYQKLLFYLKQKYGVQTALYFGGIEIHDFPFDYQKQKSVPVKALIKYFTGHKMQRIEILHSLKTAKFYARLQLFGYLLYLKPVKTYYQQGGVIKKKANCDVDMTFHLMRLQQEFDGVVILSGDGDFLPVLQYLQNQEKEVVILARSKRTARELKQFAQGNFSDFTRLRKQLEFYDK</sequence>
<proteinExistence type="predicted"/>
<reference evidence="2 3" key="1">
    <citation type="journal article" date="2016" name="Nat. Commun.">
        <title>Thousands of microbial genomes shed light on interconnected biogeochemical processes in an aquifer system.</title>
        <authorList>
            <person name="Anantharaman K."/>
            <person name="Brown C.T."/>
            <person name="Hug L.A."/>
            <person name="Sharon I."/>
            <person name="Castelle C.J."/>
            <person name="Probst A.J."/>
            <person name="Thomas B.C."/>
            <person name="Singh A."/>
            <person name="Wilkins M.J."/>
            <person name="Karaoz U."/>
            <person name="Brodie E.L."/>
            <person name="Williams K.H."/>
            <person name="Hubbard S.S."/>
            <person name="Banfield J.F."/>
        </authorList>
    </citation>
    <scope>NUCLEOTIDE SEQUENCE [LARGE SCALE GENOMIC DNA]</scope>
</reference>
<organism evidence="2 3">
    <name type="scientific">Candidatus Kerfeldbacteria bacterium RIFOXYB2_FULL_38_14</name>
    <dbReference type="NCBI Taxonomy" id="1798547"/>
    <lineage>
        <taxon>Bacteria</taxon>
        <taxon>Candidatus Kerfeldiibacteriota</taxon>
    </lineage>
</organism>